<dbReference type="AlphaFoldDB" id="A0A2M7B7E2"/>
<evidence type="ECO:0000313" key="5">
    <source>
        <dbReference type="Proteomes" id="UP000230131"/>
    </source>
</evidence>
<feature type="domain" description="Response regulatory" evidence="3">
    <location>
        <begin position="9"/>
        <end position="126"/>
    </location>
</feature>
<dbReference type="SUPFAM" id="SSF52172">
    <property type="entry name" value="CheY-like"/>
    <property type="match status" value="1"/>
</dbReference>
<proteinExistence type="predicted"/>
<keyword evidence="1 2" id="KW-0597">Phosphoprotein</keyword>
<dbReference type="Pfam" id="PF00072">
    <property type="entry name" value="Response_reg"/>
    <property type="match status" value="1"/>
</dbReference>
<evidence type="ECO:0000259" key="3">
    <source>
        <dbReference type="PROSITE" id="PS50110"/>
    </source>
</evidence>
<dbReference type="Gene3D" id="3.40.50.2300">
    <property type="match status" value="1"/>
</dbReference>
<dbReference type="EMBL" id="PEVH01000057">
    <property type="protein sequence ID" value="PIU99046.1"/>
    <property type="molecule type" value="Genomic_DNA"/>
</dbReference>
<dbReference type="PANTHER" id="PTHR44591">
    <property type="entry name" value="STRESS RESPONSE REGULATOR PROTEIN 1"/>
    <property type="match status" value="1"/>
</dbReference>
<feature type="modified residue" description="4-aspartylphosphate" evidence="2">
    <location>
        <position position="58"/>
    </location>
</feature>
<evidence type="ECO:0000313" key="4">
    <source>
        <dbReference type="EMBL" id="PIU99046.1"/>
    </source>
</evidence>
<comment type="caution">
    <text evidence="4">The sequence shown here is derived from an EMBL/GenBank/DDBJ whole genome shotgun (WGS) entry which is preliminary data.</text>
</comment>
<reference evidence="5" key="1">
    <citation type="submission" date="2017-09" db="EMBL/GenBank/DDBJ databases">
        <title>Depth-based differentiation of microbial function through sediment-hosted aquifers and enrichment of novel symbionts in the deep terrestrial subsurface.</title>
        <authorList>
            <person name="Probst A.J."/>
            <person name="Ladd B."/>
            <person name="Jarett J.K."/>
            <person name="Geller-Mcgrath D.E."/>
            <person name="Sieber C.M.K."/>
            <person name="Emerson J.B."/>
            <person name="Anantharaman K."/>
            <person name="Thomas B.C."/>
            <person name="Malmstrom R."/>
            <person name="Stieglmeier M."/>
            <person name="Klingl A."/>
            <person name="Woyke T."/>
            <person name="Ryan C.M."/>
            <person name="Banfield J.F."/>
        </authorList>
    </citation>
    <scope>NUCLEOTIDE SEQUENCE [LARGE SCALE GENOMIC DNA]</scope>
</reference>
<dbReference type="InterPro" id="IPR050595">
    <property type="entry name" value="Bact_response_regulator"/>
</dbReference>
<evidence type="ECO:0000256" key="1">
    <source>
        <dbReference type="ARBA" id="ARBA00022553"/>
    </source>
</evidence>
<dbReference type="InterPro" id="IPR011006">
    <property type="entry name" value="CheY-like_superfamily"/>
</dbReference>
<dbReference type="GO" id="GO:0000160">
    <property type="term" value="P:phosphorelay signal transduction system"/>
    <property type="evidence" value="ECO:0007669"/>
    <property type="project" value="InterPro"/>
</dbReference>
<feature type="non-terminal residue" evidence="4">
    <location>
        <position position="126"/>
    </location>
</feature>
<accession>A0A2M7B7E2</accession>
<dbReference type="PANTHER" id="PTHR44591:SF3">
    <property type="entry name" value="RESPONSE REGULATORY DOMAIN-CONTAINING PROTEIN"/>
    <property type="match status" value="1"/>
</dbReference>
<name>A0A2M7B7E2_9BACT</name>
<dbReference type="PROSITE" id="PS50110">
    <property type="entry name" value="RESPONSE_REGULATORY"/>
    <property type="match status" value="1"/>
</dbReference>
<dbReference type="Proteomes" id="UP000230131">
    <property type="component" value="Unassembled WGS sequence"/>
</dbReference>
<dbReference type="SMART" id="SM00448">
    <property type="entry name" value="REC"/>
    <property type="match status" value="1"/>
</dbReference>
<gene>
    <name evidence="4" type="ORF">COS59_01810</name>
</gene>
<organism evidence="4 5">
    <name type="scientific">Candidatus Wolfebacteria bacterium CG03_land_8_20_14_0_80_36_15</name>
    <dbReference type="NCBI Taxonomy" id="1975067"/>
    <lineage>
        <taxon>Bacteria</taxon>
        <taxon>Candidatus Wolfeibacteriota</taxon>
    </lineage>
</organism>
<protein>
    <submittedName>
        <fullName evidence="4">Two-component system response regulator</fullName>
    </submittedName>
</protein>
<sequence>MIEESKKHCILIVDDEADFRNILKIKLESVGFSTMEAANGKEALTILGTTQPDVILLDMMMPEMGGIETLFKIKENDKTRHIRVIILTSKGDPREEIVRINRKFAQESGAFDYLRKETDLDEMIAK</sequence>
<evidence type="ECO:0000256" key="2">
    <source>
        <dbReference type="PROSITE-ProRule" id="PRU00169"/>
    </source>
</evidence>
<dbReference type="InterPro" id="IPR001789">
    <property type="entry name" value="Sig_transdc_resp-reg_receiver"/>
</dbReference>